<keyword evidence="2" id="KW-1185">Reference proteome</keyword>
<protein>
    <submittedName>
        <fullName evidence="1">Uncharacterized protein</fullName>
    </submittedName>
</protein>
<dbReference type="EMBL" id="SACO01000014">
    <property type="protein sequence ID" value="RVU03489.1"/>
    <property type="molecule type" value="Genomic_DNA"/>
</dbReference>
<reference evidence="1 2" key="1">
    <citation type="submission" date="2019-01" db="EMBL/GenBank/DDBJ databases">
        <authorList>
            <person name="Chen W.-M."/>
        </authorList>
    </citation>
    <scope>NUCLEOTIDE SEQUENCE [LARGE SCALE GENOMIC DNA]</scope>
    <source>
        <strain evidence="1 2">FSY-9</strain>
    </source>
</reference>
<organism evidence="1 2">
    <name type="scientific">Novosphingobium umbonatum</name>
    <dbReference type="NCBI Taxonomy" id="1908524"/>
    <lineage>
        <taxon>Bacteria</taxon>
        <taxon>Pseudomonadati</taxon>
        <taxon>Pseudomonadota</taxon>
        <taxon>Alphaproteobacteria</taxon>
        <taxon>Sphingomonadales</taxon>
        <taxon>Sphingomonadaceae</taxon>
        <taxon>Novosphingobium</taxon>
    </lineage>
</organism>
<sequence length="580" mass="63423">MPSVNLAQATGRNTAEELKTKFKSETIPTNDRLAQAPKVDTAFSMRNAERPDSQANEIRKVLGMLGDTQTTLAQNSMLKHEASERAAAVQAAGDLVSGNVNAEVSKRSQAYREVIADGRVLQKAQVEFPKWDESVNKLVLAGANADPTKGEHGVTLEDVNAHIDTLAKAMLVDDRGQPIDYGDAHANATLYKAVEKKRGQLLQTATLQIKEQMETKAVAANVAVATLEISETKNPAAFSNAIAKGTALGIAPEKTKKALAEGALANALATKDASILQIAGSAMDTDGKTPLFDPATRAFLQERYQSLHHTFDLEQREKDERLAHQNMGNIYTEVLAGKRTLSPTDIHDLAVKGPSAGGIRFEDQEMLAGLVHRTEEWKLQRLNEARQAVQQHRQDVQWGWAVQAHNKQEAEQRVRDQSFKTLATYFSGQKTPGQLTKELTLDYNRGLLTPEAYSSSINVIKQIPSPAKLVSQNGAQQHLDALNEDLRNMDAVSRQRKPGYWSPEQWATKRPQVITTFFQTLAVTGDANLALTSSLETMNLSSKYAQSRARTAGHAFALHQSSIAKAQGETAQTGTYLPND</sequence>
<name>A0A3S2V4T9_9SPHN</name>
<comment type="caution">
    <text evidence="1">The sequence shown here is derived from an EMBL/GenBank/DDBJ whole genome shotgun (WGS) entry which is preliminary data.</text>
</comment>
<evidence type="ECO:0000313" key="1">
    <source>
        <dbReference type="EMBL" id="RVU03489.1"/>
    </source>
</evidence>
<dbReference type="RefSeq" id="WP_127711111.1">
    <property type="nucleotide sequence ID" value="NZ_SACO01000014.1"/>
</dbReference>
<accession>A0A3S2V4T9</accession>
<gene>
    <name evidence="1" type="ORF">EOE18_15310</name>
</gene>
<dbReference type="Proteomes" id="UP000282837">
    <property type="component" value="Unassembled WGS sequence"/>
</dbReference>
<evidence type="ECO:0000313" key="2">
    <source>
        <dbReference type="Proteomes" id="UP000282837"/>
    </source>
</evidence>
<proteinExistence type="predicted"/>
<dbReference type="AlphaFoldDB" id="A0A3S2V4T9"/>